<evidence type="ECO:0000259" key="6">
    <source>
        <dbReference type="PROSITE" id="PS50928"/>
    </source>
</evidence>
<dbReference type="InterPro" id="IPR035906">
    <property type="entry name" value="MetI-like_sf"/>
</dbReference>
<feature type="transmembrane region" description="Helical" evidence="5">
    <location>
        <begin position="263"/>
        <end position="287"/>
    </location>
</feature>
<dbReference type="Gene3D" id="1.10.3720.10">
    <property type="entry name" value="MetI-like"/>
    <property type="match status" value="1"/>
</dbReference>
<evidence type="ECO:0000256" key="3">
    <source>
        <dbReference type="ARBA" id="ARBA00022989"/>
    </source>
</evidence>
<comment type="subcellular location">
    <subcellularLocation>
        <location evidence="5">Cell membrane</location>
        <topology evidence="5">Multi-pass membrane protein</topology>
    </subcellularLocation>
    <subcellularLocation>
        <location evidence="1">Membrane</location>
        <topology evidence="1">Multi-pass membrane protein</topology>
    </subcellularLocation>
</comment>
<keyword evidence="2 5" id="KW-0812">Transmembrane</keyword>
<evidence type="ECO:0000256" key="4">
    <source>
        <dbReference type="ARBA" id="ARBA00023136"/>
    </source>
</evidence>
<dbReference type="CDD" id="cd06261">
    <property type="entry name" value="TM_PBP2"/>
    <property type="match status" value="1"/>
</dbReference>
<evidence type="ECO:0000256" key="5">
    <source>
        <dbReference type="RuleBase" id="RU363032"/>
    </source>
</evidence>
<feature type="transmembrane region" description="Helical" evidence="5">
    <location>
        <begin position="28"/>
        <end position="49"/>
    </location>
</feature>
<name>A0A7C1GLU0_9CREN</name>
<comment type="caution">
    <text evidence="7">The sequence shown here is derived from an EMBL/GenBank/DDBJ whole genome shotgun (WGS) entry which is preliminary data.</text>
</comment>
<dbReference type="PANTHER" id="PTHR42729:SF1">
    <property type="entry name" value="OLIGO_DIPEPTIDE TRANSPORT, PERMEASE PROTEIN (DPPC-2)"/>
    <property type="match status" value="1"/>
</dbReference>
<keyword evidence="4 5" id="KW-0472">Membrane</keyword>
<comment type="similarity">
    <text evidence="5">Belongs to the binding-protein-dependent transport system permease family.</text>
</comment>
<keyword evidence="3 5" id="KW-1133">Transmembrane helix</keyword>
<feature type="transmembrane region" description="Helical" evidence="5">
    <location>
        <begin position="126"/>
        <end position="147"/>
    </location>
</feature>
<reference evidence="7" key="1">
    <citation type="journal article" date="2020" name="mSystems">
        <title>Genome- and Community-Level Interaction Insights into Carbon Utilization and Element Cycling Functions of Hydrothermarchaeota in Hydrothermal Sediment.</title>
        <authorList>
            <person name="Zhou Z."/>
            <person name="Liu Y."/>
            <person name="Xu W."/>
            <person name="Pan J."/>
            <person name="Luo Z.H."/>
            <person name="Li M."/>
        </authorList>
    </citation>
    <scope>NUCLEOTIDE SEQUENCE [LARGE SCALE GENOMIC DNA]</scope>
    <source>
        <strain evidence="7">SpSt-116</strain>
    </source>
</reference>
<feature type="transmembrane region" description="Helical" evidence="5">
    <location>
        <begin position="213"/>
        <end position="237"/>
    </location>
</feature>
<sequence>MEVDRMSKTQKITKMFKILASLRKNRKVVFGTTAYVLALFISVFVLLNYPPSSKKVGYAEPLLPPSPEHILGTDILGREMIVLLAEAVINSTIIGLTAASIGVLVGSLLGFVGGYYGGTIDYVSRVFTDVFLSVPSLLFLILISSLISSLGKQLNIVEVGLLIALFAWTWPARQVRAQALSLKERDFIYLSEISGERKLEIIIREMMPHMIPWMTASFVNAFMSAILTEAGLSILGLGPQTDMTLGMLLWWPLNNAAIYRGLWWWWIFPLAAFIYMFFSLYIVQIGITEIINPRSRVV</sequence>
<evidence type="ECO:0000256" key="2">
    <source>
        <dbReference type="ARBA" id="ARBA00022692"/>
    </source>
</evidence>
<keyword evidence="5" id="KW-0813">Transport</keyword>
<dbReference type="PANTHER" id="PTHR42729">
    <property type="entry name" value="OLIGO/DIPEPTIDE TRANSPORT, PERMEASE PROTEIN (DPPC-2)"/>
    <property type="match status" value="1"/>
</dbReference>
<feature type="transmembrane region" description="Helical" evidence="5">
    <location>
        <begin position="153"/>
        <end position="170"/>
    </location>
</feature>
<organism evidence="7">
    <name type="scientific">Thermofilum adornatum</name>
    <dbReference type="NCBI Taxonomy" id="1365176"/>
    <lineage>
        <taxon>Archaea</taxon>
        <taxon>Thermoproteota</taxon>
        <taxon>Thermoprotei</taxon>
        <taxon>Thermofilales</taxon>
        <taxon>Thermofilaceae</taxon>
        <taxon>Thermofilum</taxon>
    </lineage>
</organism>
<dbReference type="GO" id="GO:0005886">
    <property type="term" value="C:plasma membrane"/>
    <property type="evidence" value="ECO:0007669"/>
    <property type="project" value="UniProtKB-SubCell"/>
</dbReference>
<dbReference type="SUPFAM" id="SSF161098">
    <property type="entry name" value="MetI-like"/>
    <property type="match status" value="1"/>
</dbReference>
<evidence type="ECO:0000313" key="7">
    <source>
        <dbReference type="EMBL" id="HDP15830.1"/>
    </source>
</evidence>
<feature type="transmembrane region" description="Helical" evidence="5">
    <location>
        <begin position="93"/>
        <end position="114"/>
    </location>
</feature>
<gene>
    <name evidence="7" type="ORF">ENN26_08690</name>
</gene>
<dbReference type="InterPro" id="IPR000515">
    <property type="entry name" value="MetI-like"/>
</dbReference>
<proteinExistence type="inferred from homology"/>
<dbReference type="AlphaFoldDB" id="A0A7C1GLU0"/>
<dbReference type="PROSITE" id="PS50928">
    <property type="entry name" value="ABC_TM1"/>
    <property type="match status" value="1"/>
</dbReference>
<evidence type="ECO:0000256" key="1">
    <source>
        <dbReference type="ARBA" id="ARBA00004141"/>
    </source>
</evidence>
<feature type="domain" description="ABC transmembrane type-1" evidence="6">
    <location>
        <begin position="88"/>
        <end position="286"/>
    </location>
</feature>
<dbReference type="GO" id="GO:0055085">
    <property type="term" value="P:transmembrane transport"/>
    <property type="evidence" value="ECO:0007669"/>
    <property type="project" value="InterPro"/>
</dbReference>
<dbReference type="EMBL" id="DSAY01000161">
    <property type="protein sequence ID" value="HDP15830.1"/>
    <property type="molecule type" value="Genomic_DNA"/>
</dbReference>
<accession>A0A7C1GLU0</accession>
<protein>
    <submittedName>
        <fullName evidence="7">ABC transporter permease</fullName>
    </submittedName>
</protein>
<dbReference type="Pfam" id="PF00528">
    <property type="entry name" value="BPD_transp_1"/>
    <property type="match status" value="1"/>
</dbReference>